<reference evidence="2 3" key="1">
    <citation type="submission" date="2024-04" db="EMBL/GenBank/DDBJ databases">
        <title>Aurantiacibacter sp. DGU6 16S ribosomal RNA gene Genome sequencing and assembly.</title>
        <authorList>
            <person name="Park S."/>
        </authorList>
    </citation>
    <scope>NUCLEOTIDE SEQUENCE [LARGE SCALE GENOMIC DNA]</scope>
    <source>
        <strain evidence="2 3">DGU6</strain>
    </source>
</reference>
<dbReference type="Pfam" id="PF12697">
    <property type="entry name" value="Abhydrolase_6"/>
    <property type="match status" value="1"/>
</dbReference>
<dbReference type="RefSeq" id="WP_341673984.1">
    <property type="nucleotide sequence ID" value="NZ_JBBYHV010000002.1"/>
</dbReference>
<evidence type="ECO:0000313" key="2">
    <source>
        <dbReference type="EMBL" id="MEL1251431.1"/>
    </source>
</evidence>
<dbReference type="InterPro" id="IPR029058">
    <property type="entry name" value="AB_hydrolase_fold"/>
</dbReference>
<organism evidence="2 3">
    <name type="scientific">Aurantiacibacter gilvus</name>
    <dbReference type="NCBI Taxonomy" id="3139141"/>
    <lineage>
        <taxon>Bacteria</taxon>
        <taxon>Pseudomonadati</taxon>
        <taxon>Pseudomonadota</taxon>
        <taxon>Alphaproteobacteria</taxon>
        <taxon>Sphingomonadales</taxon>
        <taxon>Erythrobacteraceae</taxon>
        <taxon>Aurantiacibacter</taxon>
    </lineage>
</organism>
<evidence type="ECO:0000313" key="3">
    <source>
        <dbReference type="Proteomes" id="UP001497045"/>
    </source>
</evidence>
<dbReference type="PANTHER" id="PTHR43433:SF5">
    <property type="entry name" value="AB HYDROLASE-1 DOMAIN-CONTAINING PROTEIN"/>
    <property type="match status" value="1"/>
</dbReference>
<dbReference type="InterPro" id="IPR000073">
    <property type="entry name" value="AB_hydrolase_1"/>
</dbReference>
<dbReference type="PANTHER" id="PTHR43433">
    <property type="entry name" value="HYDROLASE, ALPHA/BETA FOLD FAMILY PROTEIN"/>
    <property type="match status" value="1"/>
</dbReference>
<dbReference type="GO" id="GO:0016787">
    <property type="term" value="F:hydrolase activity"/>
    <property type="evidence" value="ECO:0007669"/>
    <property type="project" value="UniProtKB-KW"/>
</dbReference>
<protein>
    <submittedName>
        <fullName evidence="2">Alpha/beta hydrolase</fullName>
    </submittedName>
</protein>
<dbReference type="Proteomes" id="UP001497045">
    <property type="component" value="Unassembled WGS sequence"/>
</dbReference>
<sequence length="234" mass="24897">MLLFLPGLICDARVYAPQKSAFPEALVVDGYGMADSLAEMARIALAEADAAGAGQLDVFGHSMGGRVAMEVVRLAPHRVRRLALVSTGIHPVGPNEPAKRAELQQVGYDHGFEALVDTWLPPMVADANRDTPIYAEMREMCLSQDQATFDAQIKALLGRPPFDDLLAGLTCPALVMTGELDAWAPPKQHEAIAAKIAGAELVVVPGAGHMITVEAPQAVNDAISDWLAREPATL</sequence>
<dbReference type="SUPFAM" id="SSF53474">
    <property type="entry name" value="alpha/beta-Hydrolases"/>
    <property type="match status" value="1"/>
</dbReference>
<dbReference type="EMBL" id="JBBYHV010000002">
    <property type="protein sequence ID" value="MEL1251431.1"/>
    <property type="molecule type" value="Genomic_DNA"/>
</dbReference>
<dbReference type="Gene3D" id="3.40.50.1820">
    <property type="entry name" value="alpha/beta hydrolase"/>
    <property type="match status" value="1"/>
</dbReference>
<dbReference type="InterPro" id="IPR050471">
    <property type="entry name" value="AB_hydrolase"/>
</dbReference>
<gene>
    <name evidence="2" type="ORF">AAEO60_12205</name>
</gene>
<name>A0ABU9IG87_9SPHN</name>
<comment type="caution">
    <text evidence="2">The sequence shown here is derived from an EMBL/GenBank/DDBJ whole genome shotgun (WGS) entry which is preliminary data.</text>
</comment>
<evidence type="ECO:0000259" key="1">
    <source>
        <dbReference type="Pfam" id="PF12697"/>
    </source>
</evidence>
<keyword evidence="2" id="KW-0378">Hydrolase</keyword>
<keyword evidence="3" id="KW-1185">Reference proteome</keyword>
<feature type="domain" description="AB hydrolase-1" evidence="1">
    <location>
        <begin position="3"/>
        <end position="222"/>
    </location>
</feature>
<accession>A0ABU9IG87</accession>
<proteinExistence type="predicted"/>